<keyword evidence="1" id="KW-1133">Transmembrane helix</keyword>
<keyword evidence="1" id="KW-0812">Transmembrane</keyword>
<dbReference type="Proteomes" id="UP000663722">
    <property type="component" value="Chromosome"/>
</dbReference>
<reference evidence="2" key="1">
    <citation type="journal article" date="2021" name="Microb. Physiol.">
        <title>Proteogenomic Insights into the Physiology of Marine, Sulfate-Reducing, Filamentous Desulfonema limicola and Desulfonema magnum.</title>
        <authorList>
            <person name="Schnaars V."/>
            <person name="Wohlbrand L."/>
            <person name="Scheve S."/>
            <person name="Hinrichs C."/>
            <person name="Reinhardt R."/>
            <person name="Rabus R."/>
        </authorList>
    </citation>
    <scope>NUCLEOTIDE SEQUENCE</scope>
    <source>
        <strain evidence="2">4be13</strain>
    </source>
</reference>
<organism evidence="2 3">
    <name type="scientific">Desulfonema magnum</name>
    <dbReference type="NCBI Taxonomy" id="45655"/>
    <lineage>
        <taxon>Bacteria</taxon>
        <taxon>Pseudomonadati</taxon>
        <taxon>Thermodesulfobacteriota</taxon>
        <taxon>Desulfobacteria</taxon>
        <taxon>Desulfobacterales</taxon>
        <taxon>Desulfococcaceae</taxon>
        <taxon>Desulfonema</taxon>
    </lineage>
</organism>
<keyword evidence="1" id="KW-0472">Membrane</keyword>
<sequence>MERKMYLIPEPAAFLSALLTGYLSIFIISFFIVCQSL</sequence>
<evidence type="ECO:0000256" key="1">
    <source>
        <dbReference type="SAM" id="Phobius"/>
    </source>
</evidence>
<dbReference type="AlphaFoldDB" id="A0A975BHJ1"/>
<name>A0A975BHJ1_9BACT</name>
<dbReference type="KEGG" id="dmm:dnm_014370"/>
<proteinExistence type="predicted"/>
<gene>
    <name evidence="2" type="ORF">dnm_014370</name>
</gene>
<feature type="transmembrane region" description="Helical" evidence="1">
    <location>
        <begin position="12"/>
        <end position="33"/>
    </location>
</feature>
<keyword evidence="3" id="KW-1185">Reference proteome</keyword>
<evidence type="ECO:0000313" key="3">
    <source>
        <dbReference type="Proteomes" id="UP000663722"/>
    </source>
</evidence>
<accession>A0A975BHJ1</accession>
<evidence type="ECO:0000313" key="2">
    <source>
        <dbReference type="EMBL" id="QTA85428.1"/>
    </source>
</evidence>
<dbReference type="EMBL" id="CP061800">
    <property type="protein sequence ID" value="QTA85428.1"/>
    <property type="molecule type" value="Genomic_DNA"/>
</dbReference>
<protein>
    <submittedName>
        <fullName evidence="2">Uncharacterized protein</fullName>
    </submittedName>
</protein>